<dbReference type="SUPFAM" id="SSF55781">
    <property type="entry name" value="GAF domain-like"/>
    <property type="match status" value="1"/>
</dbReference>
<organism evidence="9 10">
    <name type="scientific">Pseudoduganella albidiflava</name>
    <dbReference type="NCBI Taxonomy" id="321983"/>
    <lineage>
        <taxon>Bacteria</taxon>
        <taxon>Pseudomonadati</taxon>
        <taxon>Pseudomonadota</taxon>
        <taxon>Betaproteobacteria</taxon>
        <taxon>Burkholderiales</taxon>
        <taxon>Oxalobacteraceae</taxon>
        <taxon>Telluria group</taxon>
        <taxon>Pseudoduganella</taxon>
    </lineage>
</organism>
<dbReference type="Pfam" id="PF00512">
    <property type="entry name" value="HisKA"/>
    <property type="match status" value="1"/>
</dbReference>
<proteinExistence type="predicted"/>
<accession>A0ABX5RXI9</accession>
<evidence type="ECO:0000256" key="3">
    <source>
        <dbReference type="ARBA" id="ARBA00022553"/>
    </source>
</evidence>
<dbReference type="InterPro" id="IPR036097">
    <property type="entry name" value="HisK_dim/P_sf"/>
</dbReference>
<keyword evidence="3" id="KW-0597">Phosphoprotein</keyword>
<dbReference type="SMART" id="SM00387">
    <property type="entry name" value="HATPase_c"/>
    <property type="match status" value="1"/>
</dbReference>
<dbReference type="InterPro" id="IPR035965">
    <property type="entry name" value="PAS-like_dom_sf"/>
</dbReference>
<dbReference type="InterPro" id="IPR013656">
    <property type="entry name" value="PAS_4"/>
</dbReference>
<dbReference type="InterPro" id="IPR003594">
    <property type="entry name" value="HATPase_dom"/>
</dbReference>
<evidence type="ECO:0000256" key="1">
    <source>
        <dbReference type="ARBA" id="ARBA00000085"/>
    </source>
</evidence>
<dbReference type="InterPro" id="IPR003661">
    <property type="entry name" value="HisK_dim/P_dom"/>
</dbReference>
<dbReference type="Gene3D" id="1.10.287.130">
    <property type="match status" value="1"/>
</dbReference>
<name>A0ABX5RXI9_9BURK</name>
<evidence type="ECO:0000259" key="7">
    <source>
        <dbReference type="PROSITE" id="PS50112"/>
    </source>
</evidence>
<dbReference type="CDD" id="cd00082">
    <property type="entry name" value="HisKA"/>
    <property type="match status" value="1"/>
</dbReference>
<dbReference type="Gene3D" id="3.30.450.40">
    <property type="match status" value="1"/>
</dbReference>
<reference evidence="9 10" key="1">
    <citation type="submission" date="2019-02" db="EMBL/GenBank/DDBJ databases">
        <title>Draft Genome Sequences of Six Type Strains of the Genus Massilia.</title>
        <authorList>
            <person name="Miess H."/>
            <person name="Frediansyhah A."/>
            <person name="Gross H."/>
        </authorList>
    </citation>
    <scope>NUCLEOTIDE SEQUENCE [LARGE SCALE GENOMIC DNA]</scope>
    <source>
        <strain evidence="9 10">DSM 17472</strain>
    </source>
</reference>
<evidence type="ECO:0000256" key="5">
    <source>
        <dbReference type="ARBA" id="ARBA00022777"/>
    </source>
</evidence>
<feature type="domain" description="Histidine kinase" evidence="6">
    <location>
        <begin position="387"/>
        <end position="605"/>
    </location>
</feature>
<feature type="domain" description="PAS" evidence="7">
    <location>
        <begin position="240"/>
        <end position="280"/>
    </location>
</feature>
<dbReference type="InterPro" id="IPR000014">
    <property type="entry name" value="PAS"/>
</dbReference>
<dbReference type="PANTHER" id="PTHR43047">
    <property type="entry name" value="TWO-COMPONENT HISTIDINE PROTEIN KINASE"/>
    <property type="match status" value="1"/>
</dbReference>
<dbReference type="InterPro" id="IPR005467">
    <property type="entry name" value="His_kinase_dom"/>
</dbReference>
<evidence type="ECO:0000256" key="4">
    <source>
        <dbReference type="ARBA" id="ARBA00022679"/>
    </source>
</evidence>
<dbReference type="Gene3D" id="3.30.450.20">
    <property type="entry name" value="PAS domain"/>
    <property type="match status" value="1"/>
</dbReference>
<keyword evidence="4" id="KW-0808">Transferase</keyword>
<evidence type="ECO:0000259" key="8">
    <source>
        <dbReference type="PROSITE" id="PS50113"/>
    </source>
</evidence>
<dbReference type="EC" id="2.7.13.3" evidence="2"/>
<comment type="catalytic activity">
    <reaction evidence="1">
        <text>ATP + protein L-histidine = ADP + protein N-phospho-L-histidine.</text>
        <dbReference type="EC" id="2.7.13.3"/>
    </reaction>
</comment>
<evidence type="ECO:0000256" key="2">
    <source>
        <dbReference type="ARBA" id="ARBA00012438"/>
    </source>
</evidence>
<dbReference type="PROSITE" id="PS50112">
    <property type="entry name" value="PAS"/>
    <property type="match status" value="1"/>
</dbReference>
<keyword evidence="10" id="KW-1185">Reference proteome</keyword>
<dbReference type="SUPFAM" id="SSF55874">
    <property type="entry name" value="ATPase domain of HSP90 chaperone/DNA topoisomerase II/histidine kinase"/>
    <property type="match status" value="1"/>
</dbReference>
<feature type="domain" description="PAC" evidence="8">
    <location>
        <begin position="319"/>
        <end position="376"/>
    </location>
</feature>
<dbReference type="Proteomes" id="UP000292307">
    <property type="component" value="Chromosome"/>
</dbReference>
<dbReference type="SUPFAM" id="SSF55785">
    <property type="entry name" value="PYP-like sensor domain (PAS domain)"/>
    <property type="match status" value="1"/>
</dbReference>
<dbReference type="InterPro" id="IPR004358">
    <property type="entry name" value="Sig_transdc_His_kin-like_C"/>
</dbReference>
<evidence type="ECO:0000259" key="6">
    <source>
        <dbReference type="PROSITE" id="PS50109"/>
    </source>
</evidence>
<dbReference type="PANTHER" id="PTHR43047:SF72">
    <property type="entry name" value="OSMOSENSING HISTIDINE PROTEIN KINASE SLN1"/>
    <property type="match status" value="1"/>
</dbReference>
<dbReference type="PROSITE" id="PS50113">
    <property type="entry name" value="PAC"/>
    <property type="match status" value="1"/>
</dbReference>
<evidence type="ECO:0000313" key="9">
    <source>
        <dbReference type="EMBL" id="QBI03256.1"/>
    </source>
</evidence>
<dbReference type="InterPro" id="IPR036890">
    <property type="entry name" value="HATPase_C_sf"/>
</dbReference>
<dbReference type="Gene3D" id="3.30.565.10">
    <property type="entry name" value="Histidine kinase-like ATPase, C-terminal domain"/>
    <property type="match status" value="1"/>
</dbReference>
<keyword evidence="5" id="KW-0418">Kinase</keyword>
<dbReference type="EMBL" id="CP036401">
    <property type="protein sequence ID" value="QBI03256.1"/>
    <property type="molecule type" value="Genomic_DNA"/>
</dbReference>
<protein>
    <recommendedName>
        <fullName evidence="2">histidine kinase</fullName>
        <ecNumber evidence="2">2.7.13.3</ecNumber>
    </recommendedName>
</protein>
<dbReference type="InterPro" id="IPR029016">
    <property type="entry name" value="GAF-like_dom_sf"/>
</dbReference>
<dbReference type="CDD" id="cd00075">
    <property type="entry name" value="HATPase"/>
    <property type="match status" value="1"/>
</dbReference>
<dbReference type="Pfam" id="PF08448">
    <property type="entry name" value="PAS_4"/>
    <property type="match status" value="1"/>
</dbReference>
<dbReference type="InterPro" id="IPR000700">
    <property type="entry name" value="PAS-assoc_C"/>
</dbReference>
<dbReference type="Pfam" id="PF01590">
    <property type="entry name" value="GAF"/>
    <property type="match status" value="1"/>
</dbReference>
<gene>
    <name evidence="9" type="ORF">EYF70_22320</name>
</gene>
<dbReference type="InterPro" id="IPR003018">
    <property type="entry name" value="GAF"/>
</dbReference>
<dbReference type="SMART" id="SM00065">
    <property type="entry name" value="GAF"/>
    <property type="match status" value="1"/>
</dbReference>
<sequence length="611" mass="66696">MKNTMTPPPCSPSLCDGRAARWWPTMACTRLRDCCLARHWSIVDADQYDETERLAILDSYDILDTPAEQAFDDVVKLASQLLDAPIAAVNLIAKDRQWFKSEVGLGTREMPLDDSICKFALLEAEQMIVPDTREDARFARNPLVTGEPGLRFYAGQLLKTKAGIPLGTLCVLDLEPRPHGLTPQQQFVLATLAQQIMSQIELRKVVKDQAVLIARQAQIQRELRESQLRSLEVSHQAEAERRRTDALLEAAPVGIVIADANGVIVKMNAENRRMLGVDPEATDLGPGQPWRGWWADGSARHGQPLAAHEWSLARALLGEESPRQVIEIAPFDAATPRRTVLNSGRPVRDETGAIIGAVIAQMDITDRVDAESALRTADQKKDEFLAMLAHELRNPLAPIMSASAILSNFHFDEGVVRRTGAIIARQAGHMTSLINDLLDVSRVTRGKVELDTAELNIKDVIADAIEQVRPLVTRHQHHLDVLLAPVQVMVKGDRKRLVQVFANLLGNAAKYTPDGGRIELLLEARARTVMVSIRDNGVGMSSELIDSAFDLFSQGVQGLDRSQGGLGIGLALARSLVHLHGGVVNAKSDGAGMGCQLEVTLPRVGAAAYGG</sequence>
<evidence type="ECO:0000313" key="10">
    <source>
        <dbReference type="Proteomes" id="UP000292307"/>
    </source>
</evidence>
<dbReference type="SUPFAM" id="SSF47384">
    <property type="entry name" value="Homodimeric domain of signal transducing histidine kinase"/>
    <property type="match status" value="1"/>
</dbReference>
<dbReference type="PROSITE" id="PS50109">
    <property type="entry name" value="HIS_KIN"/>
    <property type="match status" value="1"/>
</dbReference>
<dbReference type="Pfam" id="PF02518">
    <property type="entry name" value="HATPase_c"/>
    <property type="match status" value="1"/>
</dbReference>
<dbReference type="PRINTS" id="PR00344">
    <property type="entry name" value="BCTRLSENSOR"/>
</dbReference>
<dbReference type="SMART" id="SM00388">
    <property type="entry name" value="HisKA"/>
    <property type="match status" value="1"/>
</dbReference>